<feature type="chain" id="PRO_5030673978" description="Outer membrane lipoprotein-sorting protein" evidence="1">
    <location>
        <begin position="23"/>
        <end position="264"/>
    </location>
</feature>
<keyword evidence="1" id="KW-0732">Signal</keyword>
<protein>
    <recommendedName>
        <fullName evidence="4">Outer membrane lipoprotein-sorting protein</fullName>
    </recommendedName>
</protein>
<gene>
    <name evidence="2" type="ORF">HDF09_002497</name>
</gene>
<feature type="signal peptide" evidence="1">
    <location>
        <begin position="1"/>
        <end position="22"/>
    </location>
</feature>
<evidence type="ECO:0000256" key="1">
    <source>
        <dbReference type="SAM" id="SignalP"/>
    </source>
</evidence>
<dbReference type="AlphaFoldDB" id="A0A7W8IK03"/>
<comment type="caution">
    <text evidence="2">The sequence shown here is derived from an EMBL/GenBank/DDBJ whole genome shotgun (WGS) entry which is preliminary data.</text>
</comment>
<organism evidence="2 3">
    <name type="scientific">Tunturiibacter empetritectus</name>
    <dbReference type="NCBI Taxonomy" id="3069691"/>
    <lineage>
        <taxon>Bacteria</taxon>
        <taxon>Pseudomonadati</taxon>
        <taxon>Acidobacteriota</taxon>
        <taxon>Terriglobia</taxon>
        <taxon>Terriglobales</taxon>
        <taxon>Acidobacteriaceae</taxon>
        <taxon>Tunturiibacter</taxon>
    </lineage>
</organism>
<evidence type="ECO:0008006" key="4">
    <source>
        <dbReference type="Google" id="ProtNLM"/>
    </source>
</evidence>
<dbReference type="PROSITE" id="PS51257">
    <property type="entry name" value="PROKAR_LIPOPROTEIN"/>
    <property type="match status" value="1"/>
</dbReference>
<proteinExistence type="predicted"/>
<keyword evidence="3" id="KW-1185">Reference proteome</keyword>
<evidence type="ECO:0000313" key="3">
    <source>
        <dbReference type="Proteomes" id="UP000568106"/>
    </source>
</evidence>
<dbReference type="EMBL" id="JACHDY010000003">
    <property type="protein sequence ID" value="MBB5317811.1"/>
    <property type="molecule type" value="Genomic_DNA"/>
</dbReference>
<sequence>MWHLAKALMFPGLLFSMMMACAVWVQAQSGSRPTAEEIVGRMLVKNGERLAALEHYKTDRTYHLEYDGTGGKHHAEMVVRAEYVAPRRKYFTVLSESGSKVLCKEVLHRLVEREEQTAAKTDWQRSLFSTDTYKVELVGQEQLAGVNTWVLKVEPKVSSKVAYRGKVWVSMDDFAMVRVKGEPVKSPSWMIDSAAFDTWYKRRGDVWVPAKNVSTTHVRIGGEAKVTIDYGSYDVLAARQIVTGDDTYGKRCQSRVGENGLRLV</sequence>
<accession>A0A7W8IK03</accession>
<reference evidence="2" key="1">
    <citation type="submission" date="2020-08" db="EMBL/GenBank/DDBJ databases">
        <title>Genomic Encyclopedia of Type Strains, Phase IV (KMG-V): Genome sequencing to study the core and pangenomes of soil and plant-associated prokaryotes.</title>
        <authorList>
            <person name="Whitman W."/>
        </authorList>
    </citation>
    <scope>NUCLEOTIDE SEQUENCE [LARGE SCALE GENOMIC DNA]</scope>
    <source>
        <strain evidence="2">M8UP27</strain>
    </source>
</reference>
<evidence type="ECO:0000313" key="2">
    <source>
        <dbReference type="EMBL" id="MBB5317811.1"/>
    </source>
</evidence>
<name>A0A7W8IK03_9BACT</name>
<dbReference type="Proteomes" id="UP000568106">
    <property type="component" value="Unassembled WGS sequence"/>
</dbReference>
<dbReference type="Gene3D" id="2.50.20.10">
    <property type="entry name" value="Lipoprotein localisation LolA/LolB/LppX"/>
    <property type="match status" value="1"/>
</dbReference>